<keyword evidence="2" id="KW-1185">Reference proteome</keyword>
<reference evidence="1 2" key="1">
    <citation type="submission" date="2021-06" db="EMBL/GenBank/DDBJ databases">
        <title>44 bacteria genomes isolated from Dapeng, Shenzhen.</title>
        <authorList>
            <person name="Zheng W."/>
            <person name="Yu S."/>
            <person name="Huang Y."/>
        </authorList>
    </citation>
    <scope>NUCLEOTIDE SEQUENCE [LARGE SCALE GENOMIC DNA]</scope>
    <source>
        <strain evidence="1 2">DP5N14-6</strain>
    </source>
</reference>
<dbReference type="Pfam" id="PF09411">
    <property type="entry name" value="PagL"/>
    <property type="match status" value="1"/>
</dbReference>
<dbReference type="Proteomes" id="UP000766609">
    <property type="component" value="Unassembled WGS sequence"/>
</dbReference>
<dbReference type="Gene3D" id="2.40.160.20">
    <property type="match status" value="1"/>
</dbReference>
<dbReference type="GO" id="GO:0016787">
    <property type="term" value="F:hydrolase activity"/>
    <property type="evidence" value="ECO:0007669"/>
    <property type="project" value="UniProtKB-KW"/>
</dbReference>
<dbReference type="RefSeq" id="WP_222583102.1">
    <property type="nucleotide sequence ID" value="NZ_JAHVHP010000001.1"/>
</dbReference>
<evidence type="ECO:0000313" key="1">
    <source>
        <dbReference type="EMBL" id="MBY5950022.1"/>
    </source>
</evidence>
<gene>
    <name evidence="1" type="ORF">KUV23_03495</name>
</gene>
<sequence length="349" mass="39937">MKSLLPFLFFGILWTSAFGQSARKALDFSAQTGWIIPHNEELIPISQSNPIGLSFRYQVLKSKRENWEACNCFHYLGLGLQVQDFQNPEELGQAWTFYGSFQPILWRKNKLELALDMGIGASYLTQVYDPVENPRNTFFSAPLSFLLYVRPVIAYSLSSQFDLTASFNYNHISNGGQRQPNRGMNYPLFALGGTYFLKKESLPDYAKPEIPKEFQFYLDLGINSRSNGQGGRSPNFTIGAGVYRKLASVWGLGAGLDLNKDFSLAVEESRLESLMPAPFIANHFLFGRFDFQQRFAWYALKPDTYQADRNFYQRYTLSYQLGRNFRLGVGMKAHGHVAENMDLRVGWRF</sequence>
<evidence type="ECO:0000313" key="2">
    <source>
        <dbReference type="Proteomes" id="UP000766609"/>
    </source>
</evidence>
<accession>A0ABS7N120</accession>
<protein>
    <submittedName>
        <fullName evidence="1">Acyloxyacyl hydrolase</fullName>
    </submittedName>
</protein>
<comment type="caution">
    <text evidence="1">The sequence shown here is derived from an EMBL/GenBank/DDBJ whole genome shotgun (WGS) entry which is preliminary data.</text>
</comment>
<proteinExistence type="predicted"/>
<dbReference type="InterPro" id="IPR018550">
    <property type="entry name" value="Lipid-A_deacylase-rel"/>
</dbReference>
<keyword evidence="1" id="KW-0378">Hydrolase</keyword>
<organism evidence="1 2">
    <name type="scientific">Algoriphagus marincola</name>
    <dbReference type="NCBI Taxonomy" id="264027"/>
    <lineage>
        <taxon>Bacteria</taxon>
        <taxon>Pseudomonadati</taxon>
        <taxon>Bacteroidota</taxon>
        <taxon>Cytophagia</taxon>
        <taxon>Cytophagales</taxon>
        <taxon>Cyclobacteriaceae</taxon>
        <taxon>Algoriphagus</taxon>
    </lineage>
</organism>
<dbReference type="EMBL" id="JAHVHP010000001">
    <property type="protein sequence ID" value="MBY5950022.1"/>
    <property type="molecule type" value="Genomic_DNA"/>
</dbReference>
<name>A0ABS7N120_9BACT</name>